<dbReference type="EMBL" id="BAAAGX010000028">
    <property type="protein sequence ID" value="GAA0268529.1"/>
    <property type="molecule type" value="Genomic_DNA"/>
</dbReference>
<sequence>MNEPANNTAWRDRFGDIWVRSDEAAKQRSETLGTLADFHWWSLCEGPAWDDQLRGSVGVASPWSSVEMHGPLEAADSGLVQRVIDALNREFG</sequence>
<evidence type="ECO:0000313" key="2">
    <source>
        <dbReference type="Proteomes" id="UP001500967"/>
    </source>
</evidence>
<evidence type="ECO:0000313" key="1">
    <source>
        <dbReference type="EMBL" id="GAA0268529.1"/>
    </source>
</evidence>
<organism evidence="1 2">
    <name type="scientific">Cryptosporangium japonicum</name>
    <dbReference type="NCBI Taxonomy" id="80872"/>
    <lineage>
        <taxon>Bacteria</taxon>
        <taxon>Bacillati</taxon>
        <taxon>Actinomycetota</taxon>
        <taxon>Actinomycetes</taxon>
        <taxon>Cryptosporangiales</taxon>
        <taxon>Cryptosporangiaceae</taxon>
        <taxon>Cryptosporangium</taxon>
    </lineage>
</organism>
<name>A0ABN0V030_9ACTN</name>
<keyword evidence="2" id="KW-1185">Reference proteome</keyword>
<dbReference type="Proteomes" id="UP001500967">
    <property type="component" value="Unassembled WGS sequence"/>
</dbReference>
<gene>
    <name evidence="1" type="ORF">GCM10009539_64480</name>
</gene>
<accession>A0ABN0V030</accession>
<protein>
    <submittedName>
        <fullName evidence="1">Uncharacterized protein</fullName>
    </submittedName>
</protein>
<comment type="caution">
    <text evidence="1">The sequence shown here is derived from an EMBL/GenBank/DDBJ whole genome shotgun (WGS) entry which is preliminary data.</text>
</comment>
<reference evidence="1 2" key="1">
    <citation type="journal article" date="2019" name="Int. J. Syst. Evol. Microbiol.">
        <title>The Global Catalogue of Microorganisms (GCM) 10K type strain sequencing project: providing services to taxonomists for standard genome sequencing and annotation.</title>
        <authorList>
            <consortium name="The Broad Institute Genomics Platform"/>
            <consortium name="The Broad Institute Genome Sequencing Center for Infectious Disease"/>
            <person name="Wu L."/>
            <person name="Ma J."/>
        </authorList>
    </citation>
    <scope>NUCLEOTIDE SEQUENCE [LARGE SCALE GENOMIC DNA]</scope>
    <source>
        <strain evidence="1 2">JCM 10425</strain>
    </source>
</reference>
<dbReference type="RefSeq" id="WP_344652703.1">
    <property type="nucleotide sequence ID" value="NZ_BAAAGX010000028.1"/>
</dbReference>
<proteinExistence type="predicted"/>